<dbReference type="PANTHER" id="PTHR22928:SF3">
    <property type="entry name" value="TELOMERE-ASSOCIATED PROTEIN RIF1"/>
    <property type="match status" value="1"/>
</dbReference>
<dbReference type="GO" id="GO:0005634">
    <property type="term" value="C:nucleus"/>
    <property type="evidence" value="ECO:0007669"/>
    <property type="project" value="UniProtKB-SubCell"/>
</dbReference>
<dbReference type="Gene3D" id="1.25.10.10">
    <property type="entry name" value="Leucine-rich Repeat Variant"/>
    <property type="match status" value="1"/>
</dbReference>
<proteinExistence type="predicted"/>
<dbReference type="AlphaFoldDB" id="A0A1V9YJ31"/>
<evidence type="ECO:0000313" key="9">
    <source>
        <dbReference type="EMBL" id="OQR85725.1"/>
    </source>
</evidence>
<evidence type="ECO:0000256" key="6">
    <source>
        <dbReference type="ARBA" id="ARBA00023306"/>
    </source>
</evidence>
<evidence type="ECO:0000256" key="1">
    <source>
        <dbReference type="ARBA" id="ARBA00004123"/>
    </source>
</evidence>
<evidence type="ECO:0000256" key="4">
    <source>
        <dbReference type="ARBA" id="ARBA00022895"/>
    </source>
</evidence>
<feature type="region of interest" description="Disordered" evidence="7">
    <location>
        <begin position="413"/>
        <end position="443"/>
    </location>
</feature>
<dbReference type="GO" id="GO:0000781">
    <property type="term" value="C:chromosome, telomeric region"/>
    <property type="evidence" value="ECO:0007669"/>
    <property type="project" value="UniProtKB-SubCell"/>
</dbReference>
<protein>
    <recommendedName>
        <fullName evidence="8">Telomere-associated protein Rif1 N-terminal domain-containing protein</fullName>
    </recommendedName>
</protein>
<keyword evidence="6" id="KW-0131">Cell cycle</keyword>
<dbReference type="STRING" id="1202772.A0A1V9YJ31"/>
<keyword evidence="10" id="KW-1185">Reference proteome</keyword>
<dbReference type="EMBL" id="JNBR01001610">
    <property type="protein sequence ID" value="OQR85725.1"/>
    <property type="molecule type" value="Genomic_DNA"/>
</dbReference>
<comment type="subcellular location">
    <subcellularLocation>
        <location evidence="2">Chromosome</location>
        <location evidence="2">Telomere</location>
    </subcellularLocation>
    <subcellularLocation>
        <location evidence="1">Nucleus</location>
    </subcellularLocation>
</comment>
<sequence>MAATTALTDVAATLAKRRRGSLDEQDNEAHISAYLRLNELLEAPDTPARLDAVSAALPMLLATFDADLAAEPDEHITPLCLRTLAYFLYHEHSVARIPDATATVLVGHLFRLLYTTTDQTTYLLALWSLTKQKLDEARHQLVPRLVEVFCQATINTFQSRKVQLYALQGLHETLLKHPAAMMAAATKWCHVVAKCLESRDKSTRDASRRLFQALCHRAPLPPDAATIVATCLRLHGEPMVQEHVKAQRMLEAVHLWGVLTVLLQAELRADERRLDAMLAVPDVALRDPEPPVRILSLQLWRGVVRLWPAPWIFRKPLVVLVLQPLLGSFEAEPLETVVDAAYGTWEAIATAAVANLTAYCADHSYDVVRTLWTRWYDEVVAKALRCLLRHPRPRLVRQAMTFLSHLWRVDDDDDETRRSEPSAPGTESCSVAQTPAPPSLARTPDVALPRTGTIAPLVLFQDALQAVAAAFAVDDGASYALAIWHGFCHRLRAALVLAVDAHDARLRKVYCKLAWGMWSFVLGAATSPTLAWRHRQRLVPALVVEPATMAAMLDAVPTSVASVLHTVEASLRQAGAGPLDWLLAAHTTGLARAAALLFAEAVLQLHAGMGGPGDVNVAVEAAVAVAAVSRVAEWFAPAPTVLAQVATASALTDVQLLWDAASASPSPSANDFEAAPTAAVDALQSLTDDTVSPCLLQPRPPTPPRPMPPSSPPQEMPLPMPSPAPAPTPSPEPTLRSSPAAPPMPSASPELVPLPLPEPAQMLAPSVAARPSMVHPCLAASKEPIASLFQHFPQSFRQLIAFYNIKTIGDLAAMSETRVRSFPMKDPVATVARALDEFSGRTARVNTLANKSPMRKRKAAGTPPRTLTPHRRMQLDMLREVVTPMQLSFDSPRAKVADKVTFHLASPDGRVRLARPGEDSQQLHDLPDEAPPIDTAADDGKATVYSAKLLSHLERCSVYADRIHDRAVAGESSGALAATPALLGDLETAHGALTALSGRLHATAKVLATKAGHPRSVDSWASAASSGL</sequence>
<dbReference type="CDD" id="cd14267">
    <property type="entry name" value="Rif1_CTD_C-II_like"/>
    <property type="match status" value="1"/>
</dbReference>
<dbReference type="Proteomes" id="UP000243579">
    <property type="component" value="Unassembled WGS sequence"/>
</dbReference>
<evidence type="ECO:0000256" key="2">
    <source>
        <dbReference type="ARBA" id="ARBA00004574"/>
    </source>
</evidence>
<evidence type="ECO:0000256" key="5">
    <source>
        <dbReference type="ARBA" id="ARBA00023242"/>
    </source>
</evidence>
<feature type="region of interest" description="Disordered" evidence="7">
    <location>
        <begin position="691"/>
        <end position="757"/>
    </location>
</feature>
<organism evidence="9 10">
    <name type="scientific">Achlya hypogyna</name>
    <name type="common">Oomycete</name>
    <name type="synonym">Protoachlya hypogyna</name>
    <dbReference type="NCBI Taxonomy" id="1202772"/>
    <lineage>
        <taxon>Eukaryota</taxon>
        <taxon>Sar</taxon>
        <taxon>Stramenopiles</taxon>
        <taxon>Oomycota</taxon>
        <taxon>Saprolegniomycetes</taxon>
        <taxon>Saprolegniales</taxon>
        <taxon>Achlyaceae</taxon>
        <taxon>Achlya</taxon>
    </lineage>
</organism>
<name>A0A1V9YJ31_ACHHY</name>
<dbReference type="PANTHER" id="PTHR22928">
    <property type="entry name" value="TELOMERE-ASSOCIATED PROTEIN RIF1"/>
    <property type="match status" value="1"/>
</dbReference>
<comment type="caution">
    <text evidence="9">The sequence shown here is derived from an EMBL/GenBank/DDBJ whole genome shotgun (WGS) entry which is preliminary data.</text>
</comment>
<feature type="compositionally biased region" description="Pro residues" evidence="7">
    <location>
        <begin position="740"/>
        <end position="757"/>
    </location>
</feature>
<feature type="domain" description="Telomere-associated protein Rif1 N-terminal" evidence="8">
    <location>
        <begin position="24"/>
        <end position="333"/>
    </location>
</feature>
<evidence type="ECO:0000259" key="8">
    <source>
        <dbReference type="Pfam" id="PF12231"/>
    </source>
</evidence>
<keyword evidence="3" id="KW-0158">Chromosome</keyword>
<keyword evidence="5" id="KW-0539">Nucleus</keyword>
<evidence type="ECO:0000256" key="7">
    <source>
        <dbReference type="SAM" id="MobiDB-lite"/>
    </source>
</evidence>
<keyword evidence="4" id="KW-0779">Telomere</keyword>
<dbReference type="Pfam" id="PF12231">
    <property type="entry name" value="Rif1_N"/>
    <property type="match status" value="1"/>
</dbReference>
<evidence type="ECO:0000313" key="10">
    <source>
        <dbReference type="Proteomes" id="UP000243579"/>
    </source>
</evidence>
<dbReference type="InterPro" id="IPR011989">
    <property type="entry name" value="ARM-like"/>
</dbReference>
<dbReference type="OrthoDB" id="5399929at2759"/>
<dbReference type="InterPro" id="IPR022031">
    <property type="entry name" value="Rif1_N"/>
</dbReference>
<accession>A0A1V9YJ31</accession>
<dbReference type="GO" id="GO:0000723">
    <property type="term" value="P:telomere maintenance"/>
    <property type="evidence" value="ECO:0007669"/>
    <property type="project" value="TreeGrafter"/>
</dbReference>
<evidence type="ECO:0000256" key="3">
    <source>
        <dbReference type="ARBA" id="ARBA00022454"/>
    </source>
</evidence>
<dbReference type="InterPro" id="IPR016024">
    <property type="entry name" value="ARM-type_fold"/>
</dbReference>
<reference evidence="9 10" key="1">
    <citation type="journal article" date="2014" name="Genome Biol. Evol.">
        <title>The secreted proteins of Achlya hypogyna and Thraustotheca clavata identify the ancestral oomycete secretome and reveal gene acquisitions by horizontal gene transfer.</title>
        <authorList>
            <person name="Misner I."/>
            <person name="Blouin N."/>
            <person name="Leonard G."/>
            <person name="Richards T.A."/>
            <person name="Lane C.E."/>
        </authorList>
    </citation>
    <scope>NUCLEOTIDE SEQUENCE [LARGE SCALE GENOMIC DNA]</scope>
    <source>
        <strain evidence="9 10">ATCC 48635</strain>
    </source>
</reference>
<dbReference type="SUPFAM" id="SSF48371">
    <property type="entry name" value="ARM repeat"/>
    <property type="match status" value="1"/>
</dbReference>
<feature type="compositionally biased region" description="Pro residues" evidence="7">
    <location>
        <begin position="698"/>
        <end position="732"/>
    </location>
</feature>
<gene>
    <name evidence="9" type="ORF">ACHHYP_11491</name>
</gene>